<feature type="compositionally biased region" description="Polar residues" evidence="1">
    <location>
        <begin position="42"/>
        <end position="61"/>
    </location>
</feature>
<dbReference type="InterPro" id="IPR013930">
    <property type="entry name" value="RPAP1_N"/>
</dbReference>
<protein>
    <recommendedName>
        <fullName evidence="2">RPAP1 N-terminal domain-containing protein</fullName>
    </recommendedName>
</protein>
<evidence type="ECO:0000313" key="4">
    <source>
        <dbReference type="Proteomes" id="UP000039865"/>
    </source>
</evidence>
<proteinExistence type="predicted"/>
<feature type="compositionally biased region" description="Polar residues" evidence="1">
    <location>
        <begin position="201"/>
        <end position="212"/>
    </location>
</feature>
<dbReference type="OrthoDB" id="348201at2759"/>
<feature type="compositionally biased region" description="Polar residues" evidence="1">
    <location>
        <begin position="71"/>
        <end position="82"/>
    </location>
</feature>
<dbReference type="EMBL" id="CCKQ01002582">
    <property type="protein sequence ID" value="CDW73690.1"/>
    <property type="molecule type" value="Genomic_DNA"/>
</dbReference>
<evidence type="ECO:0000313" key="3">
    <source>
        <dbReference type="EMBL" id="CDW73690.1"/>
    </source>
</evidence>
<evidence type="ECO:0000259" key="2">
    <source>
        <dbReference type="Pfam" id="PF08621"/>
    </source>
</evidence>
<reference evidence="3 4" key="1">
    <citation type="submission" date="2014-06" db="EMBL/GenBank/DDBJ databases">
        <authorList>
            <person name="Swart Estienne"/>
        </authorList>
    </citation>
    <scope>NUCLEOTIDE SEQUENCE [LARGE SCALE GENOMIC DNA]</scope>
    <source>
        <strain evidence="3 4">130c</strain>
    </source>
</reference>
<dbReference type="InParanoid" id="A0A077ZUW1"/>
<gene>
    <name evidence="3" type="primary">Contig16620.g17707</name>
    <name evidence="3" type="ORF">STYLEM_2675</name>
</gene>
<accession>A0A077ZUW1</accession>
<name>A0A077ZUW1_STYLE</name>
<evidence type="ECO:0000256" key="1">
    <source>
        <dbReference type="SAM" id="MobiDB-lite"/>
    </source>
</evidence>
<feature type="compositionally biased region" description="Basic and acidic residues" evidence="1">
    <location>
        <begin position="108"/>
        <end position="119"/>
    </location>
</feature>
<feature type="region of interest" description="Disordered" evidence="1">
    <location>
        <begin position="36"/>
        <end position="127"/>
    </location>
</feature>
<dbReference type="AlphaFoldDB" id="A0A077ZUW1"/>
<sequence length="1053" mass="123449">MEGHPIKKLRNRGLIDLDEETASFEKSCVKIVNKREEKKNEQAVNNSPHELSQQSVASMQIISPIRERDAQQLTENQPGQESKNNKSEPTDLQPKKKQSLFAQRLQAKKQEQQTDDTKTEQPQSFPQMFKVDLNSPQSQMKTNKNPLKQLSEFKQIEGIDANMHQENLQKLSQMSKEEIKEQLEFLKSNFNPKLLDKLKNLGSQKKPANSTQEESEDNEEVKRNENSNKPLSKLKNNQKRDDQPIQMSEVHDTISQAHDSMNFTQSYLLNFMFNAQGRVVMKDDQNLSEAENAMVQERNINYIDSEEFENMDQKFFTLKELQNLLGSSDLYQRNYALRLLKSLVKSENISTNDLFKLILNREHTKIIDRLLILLAQNQRIDAIMHLFEVLECIIHRLFGNILTQQENYEILNLAELWKSNLTVNNLALVQFIDSTQLSSSNNGLILNDFKIMSALTNDTVIEQIIKKQLILAERLISDNEVHQLVDQLGLRLNLLNLLAQYSQEVAKIIYEKFVNKLLLKLIGTIMKYCDDWCLPLKNEFMLKQTLKDFITMVTLRDIKVEKLGISREYFRLLSIILNFDQGDIEINEYSLIFQNAFEHSQDPILIAIMIGSLNFKVAQSKVKDQLILPVITLLKQREDFIKNEAIQNISQDYKIKLMTLNSDIGQLEYATDLLKNQLSTLKDLNQVQYQVQQASMNGLKHYFLSLIENKKLKKAQVISILPYLLQIVSKDDQYFLMLLLSSYLFSEQFTNGKLLGNDQVLMQQMYLSYCISDYQTYKVSQPNYMLLKPGDFIILKSLMQEPDMKNELIIPLLDDWFIKPLFYVTNRDDQNLQGLCQSIFRFVDYVNQQYGVNYARDLFRLTNDEYVLLITRLLIHKELNFNRYSKESMFFFIQKNYYKPTQSLQVFSVERFDIQSENSQLIQTYKDAFMKDSFLNILSDFFREQPIDENPIFLFILILALQIHNDLQFRKTLLSDIADVYCCLMVAEEEHLRIRLDIASVRKYYRSSKRDPEEEMFYIGFFEKIMKQIKNYPEDQQATLVDSVLFNLIKINF</sequence>
<feature type="domain" description="RPAP1 N-terminal" evidence="2">
    <location>
        <begin position="164"/>
        <end position="203"/>
    </location>
</feature>
<dbReference type="Pfam" id="PF08621">
    <property type="entry name" value="RPAP1_N"/>
    <property type="match status" value="1"/>
</dbReference>
<organism evidence="3 4">
    <name type="scientific">Stylonychia lemnae</name>
    <name type="common">Ciliate</name>
    <dbReference type="NCBI Taxonomy" id="5949"/>
    <lineage>
        <taxon>Eukaryota</taxon>
        <taxon>Sar</taxon>
        <taxon>Alveolata</taxon>
        <taxon>Ciliophora</taxon>
        <taxon>Intramacronucleata</taxon>
        <taxon>Spirotrichea</taxon>
        <taxon>Stichotrichia</taxon>
        <taxon>Sporadotrichida</taxon>
        <taxon>Oxytrichidae</taxon>
        <taxon>Stylonychinae</taxon>
        <taxon>Stylonychia</taxon>
    </lineage>
</organism>
<dbReference type="Proteomes" id="UP000039865">
    <property type="component" value="Unassembled WGS sequence"/>
</dbReference>
<feature type="region of interest" description="Disordered" evidence="1">
    <location>
        <begin position="200"/>
        <end position="245"/>
    </location>
</feature>
<keyword evidence="4" id="KW-1185">Reference proteome</keyword>